<feature type="region of interest" description="Disordered" evidence="2">
    <location>
        <begin position="68"/>
        <end position="89"/>
    </location>
</feature>
<evidence type="ECO:0000313" key="4">
    <source>
        <dbReference type="EMBL" id="PSL01619.1"/>
    </source>
</evidence>
<evidence type="ECO:0000256" key="3">
    <source>
        <dbReference type="SAM" id="Phobius"/>
    </source>
</evidence>
<name>A0A2P8DWL4_9ACTN</name>
<dbReference type="Proteomes" id="UP000243528">
    <property type="component" value="Unassembled WGS sequence"/>
</dbReference>
<keyword evidence="5" id="KW-1185">Reference proteome</keyword>
<reference evidence="4 5" key="1">
    <citation type="submission" date="2018-03" db="EMBL/GenBank/DDBJ databases">
        <title>Genomic Encyclopedia of Archaeal and Bacterial Type Strains, Phase II (KMG-II): from individual species to whole genera.</title>
        <authorList>
            <person name="Goeker M."/>
        </authorList>
    </citation>
    <scope>NUCLEOTIDE SEQUENCE [LARGE SCALE GENOMIC DNA]</scope>
    <source>
        <strain evidence="4 5">DSM 45211</strain>
    </source>
</reference>
<protein>
    <submittedName>
        <fullName evidence="4">Uncharacterized protein</fullName>
    </submittedName>
</protein>
<dbReference type="EMBL" id="PYGE01000013">
    <property type="protein sequence ID" value="PSL01619.1"/>
    <property type="molecule type" value="Genomic_DNA"/>
</dbReference>
<accession>A0A2P8DWL4</accession>
<evidence type="ECO:0000256" key="1">
    <source>
        <dbReference type="SAM" id="Coils"/>
    </source>
</evidence>
<comment type="caution">
    <text evidence="4">The sequence shown here is derived from an EMBL/GenBank/DDBJ whole genome shotgun (WGS) entry which is preliminary data.</text>
</comment>
<keyword evidence="1" id="KW-0175">Coiled coil</keyword>
<dbReference type="AlphaFoldDB" id="A0A2P8DWL4"/>
<gene>
    <name evidence="4" type="ORF">CLV30_113107</name>
</gene>
<sequence length="89" mass="10320">MDPLSMILGLLFIVAISCGGWIVWGVVQSRERARELKMAREREETERLRLRLEAEDRAQERADRIYLDTLDRHSNPQLPRRDGTSPDAS</sequence>
<proteinExistence type="predicted"/>
<feature type="transmembrane region" description="Helical" evidence="3">
    <location>
        <begin position="6"/>
        <end position="27"/>
    </location>
</feature>
<keyword evidence="3" id="KW-1133">Transmembrane helix</keyword>
<evidence type="ECO:0000256" key="2">
    <source>
        <dbReference type="SAM" id="MobiDB-lite"/>
    </source>
</evidence>
<feature type="coiled-coil region" evidence="1">
    <location>
        <begin position="26"/>
        <end position="58"/>
    </location>
</feature>
<keyword evidence="3" id="KW-0472">Membrane</keyword>
<keyword evidence="3" id="KW-0812">Transmembrane</keyword>
<evidence type="ECO:0000313" key="5">
    <source>
        <dbReference type="Proteomes" id="UP000243528"/>
    </source>
</evidence>
<organism evidence="4 5">
    <name type="scientific">Haloactinopolyspora alba</name>
    <dbReference type="NCBI Taxonomy" id="648780"/>
    <lineage>
        <taxon>Bacteria</taxon>
        <taxon>Bacillati</taxon>
        <taxon>Actinomycetota</taxon>
        <taxon>Actinomycetes</taxon>
        <taxon>Jiangellales</taxon>
        <taxon>Jiangellaceae</taxon>
        <taxon>Haloactinopolyspora</taxon>
    </lineage>
</organism>
<dbReference type="RefSeq" id="WP_165358718.1">
    <property type="nucleotide sequence ID" value="NZ_PYGE01000013.1"/>
</dbReference>